<protein>
    <submittedName>
        <fullName evidence="1">Uncharacterized protein</fullName>
    </submittedName>
</protein>
<reference evidence="2" key="1">
    <citation type="journal article" date="2022" name="Mol. Ecol. Resour.">
        <title>The genomes of chicory, endive, great burdock and yacon provide insights into Asteraceae palaeo-polyploidization history and plant inulin production.</title>
        <authorList>
            <person name="Fan W."/>
            <person name="Wang S."/>
            <person name="Wang H."/>
            <person name="Wang A."/>
            <person name="Jiang F."/>
            <person name="Liu H."/>
            <person name="Zhao H."/>
            <person name="Xu D."/>
            <person name="Zhang Y."/>
        </authorList>
    </citation>
    <scope>NUCLEOTIDE SEQUENCE [LARGE SCALE GENOMIC DNA]</scope>
    <source>
        <strain evidence="2">cv. Punajuju</strain>
    </source>
</reference>
<evidence type="ECO:0000313" key="2">
    <source>
        <dbReference type="Proteomes" id="UP001055811"/>
    </source>
</evidence>
<dbReference type="Proteomes" id="UP001055811">
    <property type="component" value="Linkage Group LG04"/>
</dbReference>
<proteinExistence type="predicted"/>
<comment type="caution">
    <text evidence="1">The sequence shown here is derived from an EMBL/GenBank/DDBJ whole genome shotgun (WGS) entry which is preliminary data.</text>
</comment>
<keyword evidence="2" id="KW-1185">Reference proteome</keyword>
<organism evidence="1 2">
    <name type="scientific">Cichorium intybus</name>
    <name type="common">Chicory</name>
    <dbReference type="NCBI Taxonomy" id="13427"/>
    <lineage>
        <taxon>Eukaryota</taxon>
        <taxon>Viridiplantae</taxon>
        <taxon>Streptophyta</taxon>
        <taxon>Embryophyta</taxon>
        <taxon>Tracheophyta</taxon>
        <taxon>Spermatophyta</taxon>
        <taxon>Magnoliopsida</taxon>
        <taxon>eudicotyledons</taxon>
        <taxon>Gunneridae</taxon>
        <taxon>Pentapetalae</taxon>
        <taxon>asterids</taxon>
        <taxon>campanulids</taxon>
        <taxon>Asterales</taxon>
        <taxon>Asteraceae</taxon>
        <taxon>Cichorioideae</taxon>
        <taxon>Cichorieae</taxon>
        <taxon>Cichoriinae</taxon>
        <taxon>Cichorium</taxon>
    </lineage>
</organism>
<accession>A0ACB9E388</accession>
<name>A0ACB9E388_CICIN</name>
<dbReference type="EMBL" id="CM042012">
    <property type="protein sequence ID" value="KAI3753458.1"/>
    <property type="molecule type" value="Genomic_DNA"/>
</dbReference>
<reference evidence="1 2" key="2">
    <citation type="journal article" date="2022" name="Mol. Ecol. Resour.">
        <title>The genomes of chicory, endive, great burdock and yacon provide insights into Asteraceae paleo-polyploidization history and plant inulin production.</title>
        <authorList>
            <person name="Fan W."/>
            <person name="Wang S."/>
            <person name="Wang H."/>
            <person name="Wang A."/>
            <person name="Jiang F."/>
            <person name="Liu H."/>
            <person name="Zhao H."/>
            <person name="Xu D."/>
            <person name="Zhang Y."/>
        </authorList>
    </citation>
    <scope>NUCLEOTIDE SEQUENCE [LARGE SCALE GENOMIC DNA]</scope>
    <source>
        <strain evidence="2">cv. Punajuju</strain>
        <tissue evidence="1">Leaves</tissue>
    </source>
</reference>
<evidence type="ECO:0000313" key="1">
    <source>
        <dbReference type="EMBL" id="KAI3753458.1"/>
    </source>
</evidence>
<sequence length="68" mass="7599">MTVMGFVTTLNCSSFRSKEMIARPRTPAIRPGRLSQWIRPFSTGTSIGCLSSWYLQSETLAMDSVIII</sequence>
<gene>
    <name evidence="1" type="ORF">L2E82_25511</name>
</gene>